<keyword evidence="2" id="KW-1185">Reference proteome</keyword>
<name>A0AAV4HHL2_9GAST</name>
<protein>
    <submittedName>
        <fullName evidence="1">Uncharacterized protein</fullName>
    </submittedName>
</protein>
<reference evidence="1 2" key="1">
    <citation type="journal article" date="2021" name="Elife">
        <title>Chloroplast acquisition without the gene transfer in kleptoplastic sea slugs, Plakobranchus ocellatus.</title>
        <authorList>
            <person name="Maeda T."/>
            <person name="Takahashi S."/>
            <person name="Yoshida T."/>
            <person name="Shimamura S."/>
            <person name="Takaki Y."/>
            <person name="Nagai Y."/>
            <person name="Toyoda A."/>
            <person name="Suzuki Y."/>
            <person name="Arimoto A."/>
            <person name="Ishii H."/>
            <person name="Satoh N."/>
            <person name="Nishiyama T."/>
            <person name="Hasebe M."/>
            <person name="Maruyama T."/>
            <person name="Minagawa J."/>
            <person name="Obokata J."/>
            <person name="Shigenobu S."/>
        </authorList>
    </citation>
    <scope>NUCLEOTIDE SEQUENCE [LARGE SCALE GENOMIC DNA]</scope>
</reference>
<comment type="caution">
    <text evidence="1">The sequence shown here is derived from an EMBL/GenBank/DDBJ whole genome shotgun (WGS) entry which is preliminary data.</text>
</comment>
<organism evidence="1 2">
    <name type="scientific">Elysia marginata</name>
    <dbReference type="NCBI Taxonomy" id="1093978"/>
    <lineage>
        <taxon>Eukaryota</taxon>
        <taxon>Metazoa</taxon>
        <taxon>Spiralia</taxon>
        <taxon>Lophotrochozoa</taxon>
        <taxon>Mollusca</taxon>
        <taxon>Gastropoda</taxon>
        <taxon>Heterobranchia</taxon>
        <taxon>Euthyneura</taxon>
        <taxon>Panpulmonata</taxon>
        <taxon>Sacoglossa</taxon>
        <taxon>Placobranchoidea</taxon>
        <taxon>Plakobranchidae</taxon>
        <taxon>Elysia</taxon>
    </lineage>
</organism>
<dbReference type="Proteomes" id="UP000762676">
    <property type="component" value="Unassembled WGS sequence"/>
</dbReference>
<dbReference type="AlphaFoldDB" id="A0AAV4HHL2"/>
<evidence type="ECO:0000313" key="2">
    <source>
        <dbReference type="Proteomes" id="UP000762676"/>
    </source>
</evidence>
<proteinExistence type="predicted"/>
<dbReference type="EMBL" id="BMAT01009022">
    <property type="protein sequence ID" value="GFR96910.1"/>
    <property type="molecule type" value="Genomic_DNA"/>
</dbReference>
<evidence type="ECO:0000313" key="1">
    <source>
        <dbReference type="EMBL" id="GFR96910.1"/>
    </source>
</evidence>
<accession>A0AAV4HHL2</accession>
<gene>
    <name evidence="1" type="ORF">ElyMa_004463600</name>
</gene>
<sequence length="124" mass="13355">MPQQTSTFAAFSWVRILQVGGLGKVKWGPELCSAEARTRDLWATERGLYHLSYLEPVGNHNAASSRPRSRFVTQPRDSNAPGTIPISHPVSLVLSVVVVCIVLPHTVAAPGGNQPASQWGCPLT</sequence>